<comment type="similarity">
    <text evidence="1">Belongs to the MurL family.</text>
</comment>
<dbReference type="Pfam" id="PF26299">
    <property type="entry name" value="MurL_N"/>
    <property type="match status" value="1"/>
</dbReference>
<sequence>MSSPRAFAPEAFTVFALTGYDAVDGRIETHYALEGPDAEPIAFTEVFDFTETGAAGVPNPSLMRLLALSACVSYYKMAAPSTVEIRFPVAQFEVDYLAAVIRGGLGEFAYENDLPDALVPTIVADRLRADDAADERPRDWDIAAPPLVAVGGGKDSIVTIEALKAGGFAPVLFSVNQYQPIDDTIAVSGMASVRVRRRLDPKIGELNSAGAYNGHIPVTAINSVVGLLAADLMGLGSVIFSNEQSADIENLVWHGFDINHQWSKSIVYETLLRATLAAYGMSSDRYFSLLRALPESEIAERFKDHPEYFDVFISCNRSFALDPTRRRARWCGECAKCLFVFVILAPRIEKARLTEIFAVDPLDRPANLALYRELAGLAKHKPFECVGDYAEVAEALVDLMDDDAWCDDEVVAELAGQRPRLHEIAADKAPIVGAGNVPAHYAKVFDALVSR</sequence>
<evidence type="ECO:0000313" key="5">
    <source>
        <dbReference type="Proteomes" id="UP001589783"/>
    </source>
</evidence>
<dbReference type="InterPro" id="IPR043689">
    <property type="entry name" value="MurL"/>
</dbReference>
<feature type="domain" description="MurL C-terminal" evidence="2">
    <location>
        <begin position="311"/>
        <end position="426"/>
    </location>
</feature>
<evidence type="ECO:0000259" key="3">
    <source>
        <dbReference type="Pfam" id="PF26299"/>
    </source>
</evidence>
<comment type="catalytic activity">
    <reaction evidence="1">
        <text>UDP-N-acetyl-alpha-D-muramoyl-L-alanyl-L-glutamate + ATP + H2O = UDP-N-acetyl-alpha-D-muramoyl-L-alanyl-D-glutamate + AMP + diphosphate + H(+)</text>
        <dbReference type="Rhea" id="RHEA:58812"/>
        <dbReference type="ChEBI" id="CHEBI:15377"/>
        <dbReference type="ChEBI" id="CHEBI:15378"/>
        <dbReference type="ChEBI" id="CHEBI:30616"/>
        <dbReference type="ChEBI" id="CHEBI:33019"/>
        <dbReference type="ChEBI" id="CHEBI:83900"/>
        <dbReference type="ChEBI" id="CHEBI:142725"/>
        <dbReference type="ChEBI" id="CHEBI:456215"/>
        <dbReference type="EC" id="5.1.1.23"/>
    </reaction>
</comment>
<dbReference type="InterPro" id="IPR058741">
    <property type="entry name" value="MurL_C"/>
</dbReference>
<keyword evidence="1" id="KW-0133">Cell shape</keyword>
<dbReference type="RefSeq" id="WP_382365024.1">
    <property type="nucleotide sequence ID" value="NZ_JBHLWV010000024.1"/>
</dbReference>
<dbReference type="InterPro" id="IPR058740">
    <property type="entry name" value="MurL_N"/>
</dbReference>
<keyword evidence="5" id="KW-1185">Reference proteome</keyword>
<dbReference type="EMBL" id="JBHLWV010000024">
    <property type="protein sequence ID" value="MFC0315884.1"/>
    <property type="molecule type" value="Genomic_DNA"/>
</dbReference>
<accession>A0ABV6HBD2</accession>
<keyword evidence="1" id="KW-0961">Cell wall biogenesis/degradation</keyword>
<comment type="pathway">
    <text evidence="1">Cell wall biogenesis; peptidoglycan biosynthesis.</text>
</comment>
<evidence type="ECO:0000259" key="2">
    <source>
        <dbReference type="Pfam" id="PF26298"/>
    </source>
</evidence>
<organism evidence="4 5">
    <name type="scientific">Gordonia phosphorivorans</name>
    <dbReference type="NCBI Taxonomy" id="1056982"/>
    <lineage>
        <taxon>Bacteria</taxon>
        <taxon>Bacillati</taxon>
        <taxon>Actinomycetota</taxon>
        <taxon>Actinomycetes</taxon>
        <taxon>Mycobacteriales</taxon>
        <taxon>Gordoniaceae</taxon>
        <taxon>Gordonia</taxon>
    </lineage>
</organism>
<dbReference type="Pfam" id="PF26298">
    <property type="entry name" value="MurL_epimerase_C"/>
    <property type="match status" value="1"/>
</dbReference>
<dbReference type="HAMAP" id="MF_02209">
    <property type="entry name" value="MurL"/>
    <property type="match status" value="1"/>
</dbReference>
<evidence type="ECO:0000313" key="4">
    <source>
        <dbReference type="EMBL" id="MFC0315884.1"/>
    </source>
</evidence>
<dbReference type="Proteomes" id="UP001589783">
    <property type="component" value="Unassembled WGS sequence"/>
</dbReference>
<evidence type="ECO:0000256" key="1">
    <source>
        <dbReference type="HAMAP-Rule" id="MF_02209"/>
    </source>
</evidence>
<comment type="caution">
    <text evidence="4">The sequence shown here is derived from an EMBL/GenBank/DDBJ whole genome shotgun (WGS) entry which is preliminary data.</text>
</comment>
<comment type="function">
    <text evidence="1">Cell wall formation. Catalyzes epimerization of the terminal L-glutamate in UDP-N-acetyl-alpha-D-muramoyl-L-alanyl-L-glutamate.</text>
</comment>
<proteinExistence type="inferred from homology"/>
<keyword evidence="1" id="KW-0573">Peptidoglycan synthesis</keyword>
<name>A0ABV6HBD2_9ACTN</name>
<gene>
    <name evidence="1" type="primary">murL</name>
    <name evidence="4" type="ORF">ACFFJD_13590</name>
</gene>
<protein>
    <recommendedName>
        <fullName evidence="1">UDP-N-acetyl-alpha-D-muramoyl-L-alanyl-L-glutamate epimerase</fullName>
        <ecNumber evidence="1">5.1.1.23</ecNumber>
    </recommendedName>
    <alternativeName>
        <fullName evidence="1">UDP-MurNAc-L-Ala-L-Glu epimerase</fullName>
    </alternativeName>
</protein>
<feature type="domain" description="MurL N-terminal" evidence="3">
    <location>
        <begin position="15"/>
        <end position="289"/>
    </location>
</feature>
<dbReference type="EC" id="5.1.1.23" evidence="1"/>
<keyword evidence="1" id="KW-0131">Cell cycle</keyword>
<reference evidence="4 5" key="1">
    <citation type="submission" date="2024-09" db="EMBL/GenBank/DDBJ databases">
        <authorList>
            <person name="Sun Q."/>
            <person name="Mori K."/>
        </authorList>
    </citation>
    <scope>NUCLEOTIDE SEQUENCE [LARGE SCALE GENOMIC DNA]</scope>
    <source>
        <strain evidence="4 5">CCM 7957</strain>
    </source>
</reference>
<keyword evidence="1" id="KW-0132">Cell division</keyword>
<keyword evidence="1" id="KW-0413">Isomerase</keyword>